<feature type="non-terminal residue" evidence="1">
    <location>
        <position position="1"/>
    </location>
</feature>
<reference evidence="1" key="1">
    <citation type="submission" date="2023-10" db="EMBL/GenBank/DDBJ databases">
        <authorList>
            <person name="Chen Y."/>
            <person name="Shah S."/>
            <person name="Dougan E. K."/>
            <person name="Thang M."/>
            <person name="Chan C."/>
        </authorList>
    </citation>
    <scope>NUCLEOTIDE SEQUENCE [LARGE SCALE GENOMIC DNA]</scope>
</reference>
<proteinExistence type="predicted"/>
<keyword evidence="2" id="KW-1185">Reference proteome</keyword>
<accession>A0ABN9Y4I2</accession>
<dbReference type="Gene3D" id="1.10.238.10">
    <property type="entry name" value="EF-hand"/>
    <property type="match status" value="1"/>
</dbReference>
<sequence length="118" mass="12415">VAWQEWLSLRAASRAAGRAEVLRDLFGALDADGDALLSAEELRPVGDLAGFSGAQDAWAEEFALLRAALGCEENDAGIAFEGFCQLMDCGAGCGSAFFDAGRDTAELRSLLSDSRPRG</sequence>
<dbReference type="InterPro" id="IPR011992">
    <property type="entry name" value="EF-hand-dom_pair"/>
</dbReference>
<gene>
    <name evidence="1" type="ORF">PCOR1329_LOCUS81492</name>
</gene>
<evidence type="ECO:0008006" key="3">
    <source>
        <dbReference type="Google" id="ProtNLM"/>
    </source>
</evidence>
<evidence type="ECO:0000313" key="2">
    <source>
        <dbReference type="Proteomes" id="UP001189429"/>
    </source>
</evidence>
<dbReference type="SUPFAM" id="SSF47473">
    <property type="entry name" value="EF-hand"/>
    <property type="match status" value="1"/>
</dbReference>
<name>A0ABN9Y4I2_9DINO</name>
<dbReference type="Proteomes" id="UP001189429">
    <property type="component" value="Unassembled WGS sequence"/>
</dbReference>
<organism evidence="1 2">
    <name type="scientific">Prorocentrum cordatum</name>
    <dbReference type="NCBI Taxonomy" id="2364126"/>
    <lineage>
        <taxon>Eukaryota</taxon>
        <taxon>Sar</taxon>
        <taxon>Alveolata</taxon>
        <taxon>Dinophyceae</taxon>
        <taxon>Prorocentrales</taxon>
        <taxon>Prorocentraceae</taxon>
        <taxon>Prorocentrum</taxon>
    </lineage>
</organism>
<evidence type="ECO:0000313" key="1">
    <source>
        <dbReference type="EMBL" id="CAK0905969.1"/>
    </source>
</evidence>
<protein>
    <recommendedName>
        <fullName evidence="3">Calmodulin</fullName>
    </recommendedName>
</protein>
<dbReference type="EMBL" id="CAUYUJ010021629">
    <property type="protein sequence ID" value="CAK0905969.1"/>
    <property type="molecule type" value="Genomic_DNA"/>
</dbReference>
<comment type="caution">
    <text evidence="1">The sequence shown here is derived from an EMBL/GenBank/DDBJ whole genome shotgun (WGS) entry which is preliminary data.</text>
</comment>